<protein>
    <submittedName>
        <fullName evidence="1">Uncharacterized protein</fullName>
    </submittedName>
</protein>
<dbReference type="Proteomes" id="UP000886520">
    <property type="component" value="Chromosome 17"/>
</dbReference>
<comment type="caution">
    <text evidence="1">The sequence shown here is derived from an EMBL/GenBank/DDBJ whole genome shotgun (WGS) entry which is preliminary data.</text>
</comment>
<proteinExistence type="predicted"/>
<gene>
    <name evidence="1" type="ORF">GOP47_0018246</name>
</gene>
<sequence length="112" mass="12501">MHSMQGISNRSRAKKCYGVFNTCRVQGLLSSETSSPPHYLTRAWARGDQWPLSISGLECDLSRLMRFVYIRVQQNCNLGIDPLLHMPVLDGAEGIRSCTITTLSLSLSLSTR</sequence>
<dbReference type="EMBL" id="JABFUD020000017">
    <property type="protein sequence ID" value="KAI5067718.1"/>
    <property type="molecule type" value="Genomic_DNA"/>
</dbReference>
<organism evidence="1 2">
    <name type="scientific">Adiantum capillus-veneris</name>
    <name type="common">Maidenhair fern</name>
    <dbReference type="NCBI Taxonomy" id="13818"/>
    <lineage>
        <taxon>Eukaryota</taxon>
        <taxon>Viridiplantae</taxon>
        <taxon>Streptophyta</taxon>
        <taxon>Embryophyta</taxon>
        <taxon>Tracheophyta</taxon>
        <taxon>Polypodiopsida</taxon>
        <taxon>Polypodiidae</taxon>
        <taxon>Polypodiales</taxon>
        <taxon>Pteridineae</taxon>
        <taxon>Pteridaceae</taxon>
        <taxon>Vittarioideae</taxon>
        <taxon>Adiantum</taxon>
    </lineage>
</organism>
<accession>A0A9D4Z9Y7</accession>
<evidence type="ECO:0000313" key="1">
    <source>
        <dbReference type="EMBL" id="KAI5067718.1"/>
    </source>
</evidence>
<name>A0A9D4Z9Y7_ADICA</name>
<keyword evidence="2" id="KW-1185">Reference proteome</keyword>
<dbReference type="OrthoDB" id="1922322at2759"/>
<dbReference type="AlphaFoldDB" id="A0A9D4Z9Y7"/>
<evidence type="ECO:0000313" key="2">
    <source>
        <dbReference type="Proteomes" id="UP000886520"/>
    </source>
</evidence>
<reference evidence="1" key="1">
    <citation type="submission" date="2021-01" db="EMBL/GenBank/DDBJ databases">
        <title>Adiantum capillus-veneris genome.</title>
        <authorList>
            <person name="Fang Y."/>
            <person name="Liao Q."/>
        </authorList>
    </citation>
    <scope>NUCLEOTIDE SEQUENCE</scope>
    <source>
        <strain evidence="1">H3</strain>
        <tissue evidence="1">Leaf</tissue>
    </source>
</reference>